<dbReference type="EMBL" id="ABIB01000007">
    <property type="protein sequence ID" value="EDP95694.1"/>
    <property type="molecule type" value="Genomic_DNA"/>
</dbReference>
<dbReference type="HOGENOM" id="CLU_2734780_0_0_10"/>
<dbReference type="OrthoDB" id="9859632at2"/>
<gene>
    <name evidence="1" type="ORF">KAOT1_22621</name>
</gene>
<dbReference type="RefSeq" id="WP_007097048.1">
    <property type="nucleotide sequence ID" value="NZ_CP142125.1"/>
</dbReference>
<keyword evidence="2" id="KW-1185">Reference proteome</keyword>
<evidence type="ECO:0000313" key="2">
    <source>
        <dbReference type="Proteomes" id="UP000002945"/>
    </source>
</evidence>
<reference evidence="1 2" key="1">
    <citation type="journal article" date="2011" name="J. Bacteriol.">
        <title>Genome sequence of the algicidal bacterium Kordia algicida OT-1.</title>
        <authorList>
            <person name="Lee H.S."/>
            <person name="Kang S.G."/>
            <person name="Kwon K.K."/>
            <person name="Lee J.H."/>
            <person name="Kim S.J."/>
        </authorList>
    </citation>
    <scope>NUCLEOTIDE SEQUENCE [LARGE SCALE GENOMIC DNA]</scope>
    <source>
        <strain evidence="1 2">OT-1</strain>
    </source>
</reference>
<organism evidence="1 2">
    <name type="scientific">Kordia algicida OT-1</name>
    <dbReference type="NCBI Taxonomy" id="391587"/>
    <lineage>
        <taxon>Bacteria</taxon>
        <taxon>Pseudomonadati</taxon>
        <taxon>Bacteroidota</taxon>
        <taxon>Flavobacteriia</taxon>
        <taxon>Flavobacteriales</taxon>
        <taxon>Flavobacteriaceae</taxon>
        <taxon>Kordia</taxon>
    </lineage>
</organism>
<protein>
    <submittedName>
        <fullName evidence="1">Uncharacterized protein</fullName>
    </submittedName>
</protein>
<dbReference type="Proteomes" id="UP000002945">
    <property type="component" value="Unassembled WGS sequence"/>
</dbReference>
<evidence type="ECO:0000313" key="1">
    <source>
        <dbReference type="EMBL" id="EDP95694.1"/>
    </source>
</evidence>
<name>A9E1Z5_9FLAO</name>
<dbReference type="AlphaFoldDB" id="A9E1Z5"/>
<sequence>MQNNIDSIISAITIIKKENPNSEAITLLENALKKSMQNYILDMAAMGTVVDVNEIKKIFKNGLDLLETFKK</sequence>
<comment type="caution">
    <text evidence="1">The sequence shown here is derived from an EMBL/GenBank/DDBJ whole genome shotgun (WGS) entry which is preliminary data.</text>
</comment>
<accession>A9E1Z5</accession>
<proteinExistence type="predicted"/>